<accession>A0AA51QWW6</accession>
<feature type="domain" description="ATPase AAA-type core" evidence="1">
    <location>
        <begin position="234"/>
        <end position="313"/>
    </location>
</feature>
<dbReference type="GO" id="GO:0016887">
    <property type="term" value="F:ATP hydrolysis activity"/>
    <property type="evidence" value="ECO:0007669"/>
    <property type="project" value="InterPro"/>
</dbReference>
<feature type="domain" description="ATPase AAA-type core" evidence="1">
    <location>
        <begin position="441"/>
        <end position="532"/>
    </location>
</feature>
<proteinExistence type="predicted"/>
<dbReference type="Pfam" id="PF13304">
    <property type="entry name" value="AAA_21"/>
    <property type="match status" value="2"/>
</dbReference>
<dbReference type="Proteomes" id="UP001229862">
    <property type="component" value="Chromosome"/>
</dbReference>
<name>A0AA51QWW6_9GAMM</name>
<dbReference type="Proteomes" id="UP001223336">
    <property type="component" value="Unassembled WGS sequence"/>
</dbReference>
<keyword evidence="4" id="KW-1185">Reference proteome</keyword>
<dbReference type="EMBL" id="CP133217">
    <property type="protein sequence ID" value="WML86648.1"/>
    <property type="molecule type" value="Genomic_DNA"/>
</dbReference>
<evidence type="ECO:0000313" key="3">
    <source>
        <dbReference type="EMBL" id="WML86648.1"/>
    </source>
</evidence>
<dbReference type="AlphaFoldDB" id="A0AA51QWW6"/>
<dbReference type="GO" id="GO:0005524">
    <property type="term" value="F:ATP binding"/>
    <property type="evidence" value="ECO:0007669"/>
    <property type="project" value="InterPro"/>
</dbReference>
<sequence length="582" mass="65642">MSNRKNLFRGLMEDITYGDTWEQAKRLRNLHDHGHSDAAICEEEKISEENLLRSLRAFSLAVQYQDSEYGDQFTEEHFVIFYELLKSSVFKPIREWLGWHEEKRQATNKDNAEIFFSLLSRTPNLTKAGEYLQPAITQWDNLIGLSAIIRNKAALGLLRTTHDLHNAYAITPEGQADKKIKKAEIIQKGNTLFLQRKTDSNVKKQEVPSTTINLIRLQGYKSIANTTLEGTSSFSVFAGSNGSGKSNLVDGLAFFGTVVAQGAKQAIRQFGGFNQIHCFKFKKEKARTVSLELEIQLDDSIFHYTIKIYQLDTEPQVEEMLTIDGDLWLKRDRGKGHDIGIWNTGKGGLRTVPDYPDNMSALMLLSYTPIYTFMTNIRVFRFDPLGAKEPDTLSADSTELDTHGRNVATMLSVLEKKTEFREQILEWIELLVPGMEKVKTEQQKLDGSTVIKFKEEGMKTFLPAKLISDGTIYALCILTAVLSRAKGQGMTIIEEPERGIHPQAIAELVSLMRANASPEHPVWVTTHSESVVRSATADELWLINKVDGKTELKNAGKNSVPLGNMNLDKAWLMNFFDGGLPW</sequence>
<dbReference type="InterPro" id="IPR003959">
    <property type="entry name" value="ATPase_AAA_core"/>
</dbReference>
<organism evidence="3">
    <name type="scientific">Thiothrix subterranea</name>
    <dbReference type="NCBI Taxonomy" id="2735563"/>
    <lineage>
        <taxon>Bacteria</taxon>
        <taxon>Pseudomonadati</taxon>
        <taxon>Pseudomonadota</taxon>
        <taxon>Gammaproteobacteria</taxon>
        <taxon>Thiotrichales</taxon>
        <taxon>Thiotrichaceae</taxon>
        <taxon>Thiothrix</taxon>
    </lineage>
</organism>
<evidence type="ECO:0000313" key="4">
    <source>
        <dbReference type="Proteomes" id="UP001223336"/>
    </source>
</evidence>
<dbReference type="EMBL" id="JAVFKN010000004">
    <property type="protein sequence ID" value="MDQ5767893.1"/>
    <property type="molecule type" value="Genomic_DNA"/>
</dbReference>
<dbReference type="SUPFAM" id="SSF52540">
    <property type="entry name" value="P-loop containing nucleoside triphosphate hydrolases"/>
    <property type="match status" value="1"/>
</dbReference>
<dbReference type="PANTHER" id="PTHR40396:SF1">
    <property type="entry name" value="ATPASE AAA-TYPE CORE DOMAIN-CONTAINING PROTEIN"/>
    <property type="match status" value="1"/>
</dbReference>
<dbReference type="RefSeq" id="WP_308134011.1">
    <property type="nucleotide sequence ID" value="NZ_CP133197.1"/>
</dbReference>
<dbReference type="InterPro" id="IPR027417">
    <property type="entry name" value="P-loop_NTPase"/>
</dbReference>
<protein>
    <submittedName>
        <fullName evidence="3">AAA family ATPase</fullName>
    </submittedName>
</protein>
<dbReference type="Gene3D" id="3.40.50.300">
    <property type="entry name" value="P-loop containing nucleotide triphosphate hydrolases"/>
    <property type="match status" value="1"/>
</dbReference>
<gene>
    <name evidence="2" type="ORF">RCC75_05105</name>
    <name evidence="3" type="ORF">RCG00_20475</name>
</gene>
<dbReference type="PANTHER" id="PTHR40396">
    <property type="entry name" value="ATPASE-LIKE PROTEIN"/>
    <property type="match status" value="1"/>
</dbReference>
<reference evidence="3 4" key="1">
    <citation type="submission" date="2023-08" db="EMBL/GenBank/DDBJ databases">
        <title>New molecular markers tilS and rpoB for phylogenetic and monitoring studies of the genus Thiothrix biodiversity.</title>
        <authorList>
            <person name="Ravin N.V."/>
            <person name="Smolyakov D."/>
            <person name="Markov N.D."/>
            <person name="Beletsky A.V."/>
            <person name="Mardanov A.V."/>
            <person name="Rudenko T.S."/>
            <person name="Grabovich M.Y."/>
        </authorList>
    </citation>
    <scope>NUCLEOTIDE SEQUENCE</scope>
    <source>
        <strain evidence="3">DNT52</strain>
        <strain evidence="2 4">H33</strain>
    </source>
</reference>
<evidence type="ECO:0000259" key="1">
    <source>
        <dbReference type="Pfam" id="PF13304"/>
    </source>
</evidence>
<evidence type="ECO:0000313" key="2">
    <source>
        <dbReference type="EMBL" id="MDQ5767893.1"/>
    </source>
</evidence>